<dbReference type="GO" id="GO:0005634">
    <property type="term" value="C:nucleus"/>
    <property type="evidence" value="ECO:0007669"/>
    <property type="project" value="UniProtKB-SubCell"/>
</dbReference>
<feature type="compositionally biased region" description="Polar residues" evidence="11">
    <location>
        <begin position="188"/>
        <end position="198"/>
    </location>
</feature>
<dbReference type="RefSeq" id="XP_033656380.1">
    <property type="nucleotide sequence ID" value="XM_033797846.1"/>
</dbReference>
<evidence type="ECO:0000256" key="2">
    <source>
        <dbReference type="ARBA" id="ARBA00023015"/>
    </source>
</evidence>
<feature type="region of interest" description="Disordered" evidence="11">
    <location>
        <begin position="412"/>
        <end position="555"/>
    </location>
</feature>
<gene>
    <name evidence="13" type="ORF">EI97DRAFT_431092</name>
</gene>
<sequence length="589" mass="63732">MPASSSPPASSPSSSTGATSLTKTSPHAALAFLVHSPTTVANDLPPDVDNRPLARQKRRRTSKEDEEILKAEYLKNPKPDKAARLQIVAKVALGEKEVQIWFQNKRQNDRRRSRSLGSSSSAIMSDSPTMSNPPSEDGSSPSGKDASEEPKVPTHKEEMVIYEDTKEEAELILKRVSQDSTTTKEPDNATTTIVESQSTVASQAIPVSDSLISVSAPTVETAPTEPSASQNACESSQGPSQSRNSWISNRRSASFRYTEEYAAENATFPVPTPTTEDSSSSRPLKRAHSFVRLSMADDGTARVITDADKTPSPPHPKSNPLAYSRAAAGLRRSYSAAGLNERLAAASRGEPSPKIPRMASSIGRSRDSRAWEFWCDPDTRNNSDLTTRAQQEGSGSAADAIGLLRASRRVLGNNQLRQNSPMLSRSGSAKANGNTTKRARPPMQRASTSFGRLQTKNAKGGKGDDAEVLRPSGDSDKENWDPDEHLPSSQRPQHPQPRPSSQRARRPLGENMGLMSQSSSLGSMLARERQQQQQRKNGVLTPGHSDPEQDDEVRNFMNSGNLSAATNLSTAEEAGCVEGLLKLSQGNWR</sequence>
<dbReference type="PANTHER" id="PTHR24324">
    <property type="entry name" value="HOMEOBOX PROTEIN HHEX"/>
    <property type="match status" value="1"/>
</dbReference>
<feature type="compositionally biased region" description="Basic and acidic residues" evidence="11">
    <location>
        <begin position="145"/>
        <end position="159"/>
    </location>
</feature>
<feature type="region of interest" description="Disordered" evidence="11">
    <location>
        <begin position="378"/>
        <end position="397"/>
    </location>
</feature>
<comment type="subcellular location">
    <subcellularLocation>
        <location evidence="1 9 10">Nucleus</location>
    </subcellularLocation>
</comment>
<evidence type="ECO:0000256" key="10">
    <source>
        <dbReference type="RuleBase" id="RU000682"/>
    </source>
</evidence>
<dbReference type="InterPro" id="IPR001356">
    <property type="entry name" value="HD"/>
</dbReference>
<evidence type="ECO:0000259" key="12">
    <source>
        <dbReference type="PROSITE" id="PS50071"/>
    </source>
</evidence>
<evidence type="ECO:0000256" key="4">
    <source>
        <dbReference type="ARBA" id="ARBA00023155"/>
    </source>
</evidence>
<evidence type="ECO:0000256" key="11">
    <source>
        <dbReference type="SAM" id="MobiDB-lite"/>
    </source>
</evidence>
<keyword evidence="14" id="KW-1185">Reference proteome</keyword>
<feature type="region of interest" description="Disordered" evidence="11">
    <location>
        <begin position="216"/>
        <end position="247"/>
    </location>
</feature>
<dbReference type="InterPro" id="IPR017970">
    <property type="entry name" value="Homeobox_CS"/>
</dbReference>
<dbReference type="SMART" id="SM00389">
    <property type="entry name" value="HOX"/>
    <property type="match status" value="1"/>
</dbReference>
<feature type="compositionally biased region" description="Basic and acidic residues" evidence="11">
    <location>
        <begin position="168"/>
        <end position="187"/>
    </location>
</feature>
<dbReference type="GO" id="GO:0000122">
    <property type="term" value="P:negative regulation of transcription by RNA polymerase II"/>
    <property type="evidence" value="ECO:0007669"/>
    <property type="project" value="UniProtKB-ARBA"/>
</dbReference>
<keyword evidence="3 9" id="KW-0238">DNA-binding</keyword>
<dbReference type="GO" id="GO:0000978">
    <property type="term" value="F:RNA polymerase II cis-regulatory region sequence-specific DNA binding"/>
    <property type="evidence" value="ECO:0007669"/>
    <property type="project" value="TreeGrafter"/>
</dbReference>
<dbReference type="Pfam" id="PF00046">
    <property type="entry name" value="Homeodomain"/>
    <property type="match status" value="1"/>
</dbReference>
<feature type="compositionally biased region" description="Basic and acidic residues" evidence="11">
    <location>
        <begin position="68"/>
        <end position="81"/>
    </location>
</feature>
<feature type="region of interest" description="Disordered" evidence="11">
    <location>
        <begin position="98"/>
        <end position="198"/>
    </location>
</feature>
<proteinExistence type="predicted"/>
<evidence type="ECO:0000256" key="3">
    <source>
        <dbReference type="ARBA" id="ARBA00023125"/>
    </source>
</evidence>
<dbReference type="PROSITE" id="PS50071">
    <property type="entry name" value="HOMEOBOX_2"/>
    <property type="match status" value="1"/>
</dbReference>
<feature type="compositionally biased region" description="Polar residues" evidence="11">
    <location>
        <begin position="380"/>
        <end position="394"/>
    </location>
</feature>
<dbReference type="OrthoDB" id="6159439at2759"/>
<evidence type="ECO:0000256" key="7">
    <source>
        <dbReference type="ARBA" id="ARBA00023306"/>
    </source>
</evidence>
<dbReference type="FunFam" id="1.10.10.60:FF:000286">
    <property type="entry name" value="Homeobox transcription factor"/>
    <property type="match status" value="1"/>
</dbReference>
<dbReference type="GO" id="GO:0000981">
    <property type="term" value="F:DNA-binding transcription factor activity, RNA polymerase II-specific"/>
    <property type="evidence" value="ECO:0007669"/>
    <property type="project" value="InterPro"/>
</dbReference>
<feature type="compositionally biased region" description="Polar residues" evidence="11">
    <location>
        <begin position="128"/>
        <end position="142"/>
    </location>
</feature>
<dbReference type="PROSITE" id="PS00027">
    <property type="entry name" value="HOMEOBOX_1"/>
    <property type="match status" value="1"/>
</dbReference>
<dbReference type="CDD" id="cd00086">
    <property type="entry name" value="homeodomain"/>
    <property type="match status" value="1"/>
</dbReference>
<organism evidence="13 14">
    <name type="scientific">Westerdykella ornata</name>
    <dbReference type="NCBI Taxonomy" id="318751"/>
    <lineage>
        <taxon>Eukaryota</taxon>
        <taxon>Fungi</taxon>
        <taxon>Dikarya</taxon>
        <taxon>Ascomycota</taxon>
        <taxon>Pezizomycotina</taxon>
        <taxon>Dothideomycetes</taxon>
        <taxon>Pleosporomycetidae</taxon>
        <taxon>Pleosporales</taxon>
        <taxon>Sporormiaceae</taxon>
        <taxon>Westerdykella</taxon>
    </lineage>
</organism>
<feature type="compositionally biased region" description="Low complexity" evidence="11">
    <location>
        <begin position="512"/>
        <end position="525"/>
    </location>
</feature>
<evidence type="ECO:0000313" key="13">
    <source>
        <dbReference type="EMBL" id="KAF2278841.1"/>
    </source>
</evidence>
<feature type="region of interest" description="Disordered" evidence="11">
    <location>
        <begin position="1"/>
        <end position="23"/>
    </location>
</feature>
<evidence type="ECO:0000313" key="14">
    <source>
        <dbReference type="Proteomes" id="UP000800097"/>
    </source>
</evidence>
<dbReference type="GO" id="GO:0000082">
    <property type="term" value="P:G1/S transition of mitotic cell cycle"/>
    <property type="evidence" value="ECO:0007669"/>
    <property type="project" value="UniProtKB-ARBA"/>
</dbReference>
<protein>
    <recommendedName>
        <fullName evidence="12">Homeobox domain-containing protein</fullName>
    </recommendedName>
</protein>
<feature type="region of interest" description="Disordered" evidence="11">
    <location>
        <begin position="38"/>
        <end position="81"/>
    </location>
</feature>
<keyword evidence="2" id="KW-0805">Transcription regulation</keyword>
<feature type="compositionally biased region" description="Basic and acidic residues" evidence="11">
    <location>
        <begin position="461"/>
        <end position="486"/>
    </location>
</feature>
<keyword evidence="7" id="KW-0131">Cell cycle</keyword>
<evidence type="ECO:0000256" key="5">
    <source>
        <dbReference type="ARBA" id="ARBA00023163"/>
    </source>
</evidence>
<evidence type="ECO:0000256" key="6">
    <source>
        <dbReference type="ARBA" id="ARBA00023242"/>
    </source>
</evidence>
<dbReference type="InterPro" id="IPR009057">
    <property type="entry name" value="Homeodomain-like_sf"/>
</dbReference>
<feature type="compositionally biased region" description="Polar residues" evidence="11">
    <location>
        <begin position="412"/>
        <end position="436"/>
    </location>
</feature>
<dbReference type="Gene3D" id="1.10.10.60">
    <property type="entry name" value="Homeodomain-like"/>
    <property type="match status" value="1"/>
</dbReference>
<feature type="compositionally biased region" description="Low complexity" evidence="11">
    <location>
        <begin position="115"/>
        <end position="127"/>
    </location>
</feature>
<comment type="subunit">
    <text evidence="8">Interacts with MCM1.</text>
</comment>
<evidence type="ECO:0000256" key="1">
    <source>
        <dbReference type="ARBA" id="ARBA00004123"/>
    </source>
</evidence>
<dbReference type="AlphaFoldDB" id="A0A6A6JQD4"/>
<dbReference type="GO" id="GO:0030154">
    <property type="term" value="P:cell differentiation"/>
    <property type="evidence" value="ECO:0007669"/>
    <property type="project" value="TreeGrafter"/>
</dbReference>
<evidence type="ECO:0000256" key="8">
    <source>
        <dbReference type="ARBA" id="ARBA00065092"/>
    </source>
</evidence>
<accession>A0A6A6JQD4</accession>
<dbReference type="PANTHER" id="PTHR24324:SF9">
    <property type="entry name" value="HOMEOBOX DOMAIN-CONTAINING PROTEIN"/>
    <property type="match status" value="1"/>
</dbReference>
<keyword evidence="6 9" id="KW-0539">Nucleus</keyword>
<feature type="compositionally biased region" description="Low complexity" evidence="11">
    <location>
        <begin position="1"/>
        <end position="15"/>
    </location>
</feature>
<feature type="compositionally biased region" description="Polar residues" evidence="11">
    <location>
        <begin position="224"/>
        <end position="247"/>
    </location>
</feature>
<keyword evidence="5" id="KW-0804">Transcription</keyword>
<feature type="domain" description="Homeobox" evidence="12">
    <location>
        <begin position="52"/>
        <end position="112"/>
    </location>
</feature>
<feature type="DNA-binding region" description="Homeobox" evidence="9">
    <location>
        <begin position="54"/>
        <end position="113"/>
    </location>
</feature>
<dbReference type="InterPro" id="IPR051000">
    <property type="entry name" value="Homeobox_DNA-bind_prot"/>
</dbReference>
<keyword evidence="4 9" id="KW-0371">Homeobox</keyword>
<feature type="compositionally biased region" description="Polar residues" evidence="11">
    <location>
        <begin position="445"/>
        <end position="457"/>
    </location>
</feature>
<name>A0A6A6JQD4_WESOR</name>
<reference evidence="13" key="1">
    <citation type="journal article" date="2020" name="Stud. Mycol.">
        <title>101 Dothideomycetes genomes: a test case for predicting lifestyles and emergence of pathogens.</title>
        <authorList>
            <person name="Haridas S."/>
            <person name="Albert R."/>
            <person name="Binder M."/>
            <person name="Bloem J."/>
            <person name="Labutti K."/>
            <person name="Salamov A."/>
            <person name="Andreopoulos B."/>
            <person name="Baker S."/>
            <person name="Barry K."/>
            <person name="Bills G."/>
            <person name="Bluhm B."/>
            <person name="Cannon C."/>
            <person name="Castanera R."/>
            <person name="Culley D."/>
            <person name="Daum C."/>
            <person name="Ezra D."/>
            <person name="Gonzalez J."/>
            <person name="Henrissat B."/>
            <person name="Kuo A."/>
            <person name="Liang C."/>
            <person name="Lipzen A."/>
            <person name="Lutzoni F."/>
            <person name="Magnuson J."/>
            <person name="Mondo S."/>
            <person name="Nolan M."/>
            <person name="Ohm R."/>
            <person name="Pangilinan J."/>
            <person name="Park H.-J."/>
            <person name="Ramirez L."/>
            <person name="Alfaro M."/>
            <person name="Sun H."/>
            <person name="Tritt A."/>
            <person name="Yoshinaga Y."/>
            <person name="Zwiers L.-H."/>
            <person name="Turgeon B."/>
            <person name="Goodwin S."/>
            <person name="Spatafora J."/>
            <person name="Crous P."/>
            <person name="Grigoriev I."/>
        </authorList>
    </citation>
    <scope>NUCLEOTIDE SEQUENCE</scope>
    <source>
        <strain evidence="13">CBS 379.55</strain>
    </source>
</reference>
<evidence type="ECO:0000256" key="9">
    <source>
        <dbReference type="PROSITE-ProRule" id="PRU00108"/>
    </source>
</evidence>
<dbReference type="EMBL" id="ML986487">
    <property type="protein sequence ID" value="KAF2278841.1"/>
    <property type="molecule type" value="Genomic_DNA"/>
</dbReference>
<dbReference type="SUPFAM" id="SSF46689">
    <property type="entry name" value="Homeodomain-like"/>
    <property type="match status" value="1"/>
</dbReference>
<dbReference type="GeneID" id="54551021"/>
<dbReference type="Proteomes" id="UP000800097">
    <property type="component" value="Unassembled WGS sequence"/>
</dbReference>